<sequence>MQTYKAYCFDLDGTVYRGKTGIKSAVQFIHHLQTQGIEPYYLTNNSSKTRETLQQLLQSVGIEAPLHHIYSSSLATAKYVATICSNNKVNVVGEAGIRKALLEEGLEITDEQSDVLVMGIDRQISYEKLVKASAYVQNGAKLIGTNQDIKFPNENGFAPGNGSFVHLVANVAGVTPLFIGKPSPVMLQIIADEHRFKKEEMVMIGDNYDTDILCGIHFGCDTIHVNTGVTPIEIVKQQSQLPTYYVENLIELLK</sequence>
<evidence type="ECO:0000313" key="6">
    <source>
        <dbReference type="EMBL" id="MBD8033280.1"/>
    </source>
</evidence>
<organism evidence="6 7">
    <name type="scientific">Solibacillus merdavium</name>
    <dbReference type="NCBI Taxonomy" id="2762218"/>
    <lineage>
        <taxon>Bacteria</taxon>
        <taxon>Bacillati</taxon>
        <taxon>Bacillota</taxon>
        <taxon>Bacilli</taxon>
        <taxon>Bacillales</taxon>
        <taxon>Caryophanaceae</taxon>
        <taxon>Solibacillus</taxon>
    </lineage>
</organism>
<evidence type="ECO:0000256" key="4">
    <source>
        <dbReference type="ARBA" id="ARBA00022801"/>
    </source>
</evidence>
<gene>
    <name evidence="6" type="ORF">H9632_09380</name>
</gene>
<dbReference type="InterPro" id="IPR023214">
    <property type="entry name" value="HAD_sf"/>
</dbReference>
<keyword evidence="4 6" id="KW-0378">Hydrolase</keyword>
<protein>
    <submittedName>
        <fullName evidence="6">TIGR01457 family HAD-type hydrolase</fullName>
    </submittedName>
</protein>
<name>A0ABR8XMX8_9BACL</name>
<comment type="caution">
    <text evidence="6">The sequence shown here is derived from an EMBL/GenBank/DDBJ whole genome shotgun (WGS) entry which is preliminary data.</text>
</comment>
<reference evidence="6 7" key="1">
    <citation type="submission" date="2020-08" db="EMBL/GenBank/DDBJ databases">
        <title>A Genomic Blueprint of the Chicken Gut Microbiome.</title>
        <authorList>
            <person name="Gilroy R."/>
            <person name="Ravi A."/>
            <person name="Getino M."/>
            <person name="Pursley I."/>
            <person name="Horton D.L."/>
            <person name="Alikhan N.-F."/>
            <person name="Baker D."/>
            <person name="Gharbi K."/>
            <person name="Hall N."/>
            <person name="Watson M."/>
            <person name="Adriaenssens E.M."/>
            <person name="Foster-Nyarko E."/>
            <person name="Jarju S."/>
            <person name="Secka A."/>
            <person name="Antonio M."/>
            <person name="Oren A."/>
            <person name="Chaudhuri R."/>
            <person name="La Ragione R.M."/>
            <person name="Hildebrand F."/>
            <person name="Pallen M.J."/>
        </authorList>
    </citation>
    <scope>NUCLEOTIDE SEQUENCE [LARGE SCALE GENOMIC DNA]</scope>
    <source>
        <strain evidence="6 7">Sa1YVA6</strain>
    </source>
</reference>
<dbReference type="NCBIfam" id="TIGR01460">
    <property type="entry name" value="HAD-SF-IIA"/>
    <property type="match status" value="1"/>
</dbReference>
<evidence type="ECO:0000313" key="7">
    <source>
        <dbReference type="Proteomes" id="UP000600565"/>
    </source>
</evidence>
<dbReference type="Gene3D" id="3.40.50.1000">
    <property type="entry name" value="HAD superfamily/HAD-like"/>
    <property type="match status" value="2"/>
</dbReference>
<dbReference type="NCBIfam" id="TIGR01457">
    <property type="entry name" value="HAD-SF-IIA-hyp2"/>
    <property type="match status" value="1"/>
</dbReference>
<dbReference type="RefSeq" id="WP_191703847.1">
    <property type="nucleotide sequence ID" value="NZ_JACSPW010000007.1"/>
</dbReference>
<dbReference type="InterPro" id="IPR036412">
    <property type="entry name" value="HAD-like_sf"/>
</dbReference>
<dbReference type="GO" id="GO:0016787">
    <property type="term" value="F:hydrolase activity"/>
    <property type="evidence" value="ECO:0007669"/>
    <property type="project" value="UniProtKB-KW"/>
</dbReference>
<dbReference type="SUPFAM" id="SSF56784">
    <property type="entry name" value="HAD-like"/>
    <property type="match status" value="1"/>
</dbReference>
<dbReference type="Pfam" id="PF13242">
    <property type="entry name" value="Hydrolase_like"/>
    <property type="match status" value="1"/>
</dbReference>
<evidence type="ECO:0000256" key="2">
    <source>
        <dbReference type="ARBA" id="ARBA00006696"/>
    </source>
</evidence>
<comment type="similarity">
    <text evidence="2">Belongs to the HAD-like hydrolase superfamily. NagD family.</text>
</comment>
<keyword evidence="7" id="KW-1185">Reference proteome</keyword>
<keyword evidence="5" id="KW-0460">Magnesium</keyword>
<keyword evidence="3" id="KW-0479">Metal-binding</keyword>
<dbReference type="PIRSF" id="PIRSF000915">
    <property type="entry name" value="PGP-type_phosphatase"/>
    <property type="match status" value="1"/>
</dbReference>
<dbReference type="PANTHER" id="PTHR19288">
    <property type="entry name" value="4-NITROPHENYLPHOSPHATASE-RELATED"/>
    <property type="match status" value="1"/>
</dbReference>
<dbReference type="InterPro" id="IPR006357">
    <property type="entry name" value="HAD-SF_hydro_IIA"/>
</dbReference>
<comment type="cofactor">
    <cofactor evidence="1">
        <name>Mg(2+)</name>
        <dbReference type="ChEBI" id="CHEBI:18420"/>
    </cofactor>
</comment>
<accession>A0ABR8XMX8</accession>
<proteinExistence type="inferred from homology"/>
<dbReference type="EMBL" id="JACSPW010000007">
    <property type="protein sequence ID" value="MBD8033280.1"/>
    <property type="molecule type" value="Genomic_DNA"/>
</dbReference>
<dbReference type="InterPro" id="IPR006354">
    <property type="entry name" value="HAD-SF_hydro_IIA_hyp1"/>
</dbReference>
<evidence type="ECO:0000256" key="3">
    <source>
        <dbReference type="ARBA" id="ARBA00022723"/>
    </source>
</evidence>
<dbReference type="Proteomes" id="UP000600565">
    <property type="component" value="Unassembled WGS sequence"/>
</dbReference>
<evidence type="ECO:0000256" key="1">
    <source>
        <dbReference type="ARBA" id="ARBA00001946"/>
    </source>
</evidence>
<evidence type="ECO:0000256" key="5">
    <source>
        <dbReference type="ARBA" id="ARBA00022842"/>
    </source>
</evidence>
<dbReference type="PANTHER" id="PTHR19288:SF46">
    <property type="entry name" value="HALOACID DEHALOGENASE-LIKE HYDROLASE DOMAIN-CONTAINING PROTEIN 2"/>
    <property type="match status" value="1"/>
</dbReference>
<dbReference type="Pfam" id="PF13344">
    <property type="entry name" value="Hydrolase_6"/>
    <property type="match status" value="1"/>
</dbReference>